<sequence length="44" mass="4962">MTCLLFLVRLNRATFALIQSEDVGKWECSGNPQTSQPHVSKRQA</sequence>
<gene>
    <name evidence="2" type="ORF">BofuT4_uP091230.1</name>
</gene>
<dbReference type="InParanoid" id="G2YF43"/>
<dbReference type="AlphaFoldDB" id="G2YF43"/>
<evidence type="ECO:0000256" key="1">
    <source>
        <dbReference type="SAM" id="SignalP"/>
    </source>
</evidence>
<organism evidence="2 3">
    <name type="scientific">Botryotinia fuckeliana (strain T4)</name>
    <name type="common">Noble rot fungus</name>
    <name type="synonym">Botrytis cinerea</name>
    <dbReference type="NCBI Taxonomy" id="999810"/>
    <lineage>
        <taxon>Eukaryota</taxon>
        <taxon>Fungi</taxon>
        <taxon>Dikarya</taxon>
        <taxon>Ascomycota</taxon>
        <taxon>Pezizomycotina</taxon>
        <taxon>Leotiomycetes</taxon>
        <taxon>Helotiales</taxon>
        <taxon>Sclerotiniaceae</taxon>
        <taxon>Botrytis</taxon>
    </lineage>
</organism>
<accession>G2YF43</accession>
<evidence type="ECO:0000313" key="3">
    <source>
        <dbReference type="Proteomes" id="UP000008177"/>
    </source>
</evidence>
<protein>
    <submittedName>
        <fullName evidence="2">Uncharacterized protein</fullName>
    </submittedName>
</protein>
<reference evidence="3" key="1">
    <citation type="journal article" date="2011" name="PLoS Genet.">
        <title>Genomic analysis of the necrotrophic fungal pathogens Sclerotinia sclerotiorum and Botrytis cinerea.</title>
        <authorList>
            <person name="Amselem J."/>
            <person name="Cuomo C.A."/>
            <person name="van Kan J.A."/>
            <person name="Viaud M."/>
            <person name="Benito E.P."/>
            <person name="Couloux A."/>
            <person name="Coutinho P.M."/>
            <person name="de Vries R.P."/>
            <person name="Dyer P.S."/>
            <person name="Fillinger S."/>
            <person name="Fournier E."/>
            <person name="Gout L."/>
            <person name="Hahn M."/>
            <person name="Kohn L."/>
            <person name="Lapalu N."/>
            <person name="Plummer K.M."/>
            <person name="Pradier J.M."/>
            <person name="Quevillon E."/>
            <person name="Sharon A."/>
            <person name="Simon A."/>
            <person name="ten Have A."/>
            <person name="Tudzynski B."/>
            <person name="Tudzynski P."/>
            <person name="Wincker P."/>
            <person name="Andrew M."/>
            <person name="Anthouard V."/>
            <person name="Beever R.E."/>
            <person name="Beffa R."/>
            <person name="Benoit I."/>
            <person name="Bouzid O."/>
            <person name="Brault B."/>
            <person name="Chen Z."/>
            <person name="Choquer M."/>
            <person name="Collemare J."/>
            <person name="Cotton P."/>
            <person name="Danchin E.G."/>
            <person name="Da Silva C."/>
            <person name="Gautier A."/>
            <person name="Giraud C."/>
            <person name="Giraud T."/>
            <person name="Gonzalez C."/>
            <person name="Grossetete S."/>
            <person name="Guldener U."/>
            <person name="Henrissat B."/>
            <person name="Howlett B.J."/>
            <person name="Kodira C."/>
            <person name="Kretschmer M."/>
            <person name="Lappartient A."/>
            <person name="Leroch M."/>
            <person name="Levis C."/>
            <person name="Mauceli E."/>
            <person name="Neuveglise C."/>
            <person name="Oeser B."/>
            <person name="Pearson M."/>
            <person name="Poulain J."/>
            <person name="Poussereau N."/>
            <person name="Quesneville H."/>
            <person name="Rascle C."/>
            <person name="Schumacher J."/>
            <person name="Segurens B."/>
            <person name="Sexton A."/>
            <person name="Silva E."/>
            <person name="Sirven C."/>
            <person name="Soanes D.M."/>
            <person name="Talbot N.J."/>
            <person name="Templeton M."/>
            <person name="Yandava C."/>
            <person name="Yarden O."/>
            <person name="Zeng Q."/>
            <person name="Rollins J.A."/>
            <person name="Lebrun M.H."/>
            <person name="Dickman M."/>
        </authorList>
    </citation>
    <scope>NUCLEOTIDE SEQUENCE [LARGE SCALE GENOMIC DNA]</scope>
    <source>
        <strain evidence="3">T4</strain>
    </source>
</reference>
<proteinExistence type="predicted"/>
<dbReference type="EMBL" id="FQ790325">
    <property type="protein sequence ID" value="CCD50436.1"/>
    <property type="molecule type" value="Genomic_DNA"/>
</dbReference>
<dbReference type="HOGENOM" id="CLU_3224472_0_0_1"/>
<dbReference type="Proteomes" id="UP000008177">
    <property type="component" value="Unplaced contigs"/>
</dbReference>
<feature type="chain" id="PRO_5003440811" evidence="1">
    <location>
        <begin position="17"/>
        <end position="44"/>
    </location>
</feature>
<evidence type="ECO:0000313" key="2">
    <source>
        <dbReference type="EMBL" id="CCD50436.1"/>
    </source>
</evidence>
<keyword evidence="1" id="KW-0732">Signal</keyword>
<name>G2YF43_BOTF4</name>
<feature type="signal peptide" evidence="1">
    <location>
        <begin position="1"/>
        <end position="16"/>
    </location>
</feature>